<accession>A0ABS5U5F0</accession>
<dbReference type="Gene3D" id="3.40.50.2000">
    <property type="entry name" value="Glycogen Phosphorylase B"/>
    <property type="match status" value="2"/>
</dbReference>
<dbReference type="Proteomes" id="UP000784128">
    <property type="component" value="Unassembled WGS sequence"/>
</dbReference>
<protein>
    <recommendedName>
        <fullName evidence="3">Glycosyltransferase involved in cell wall biosynthesis</fullName>
    </recommendedName>
</protein>
<organism evidence="1 2">
    <name type="scientific">Pelotalea chapellei</name>
    <dbReference type="NCBI Taxonomy" id="44671"/>
    <lineage>
        <taxon>Bacteria</taxon>
        <taxon>Pseudomonadati</taxon>
        <taxon>Thermodesulfobacteriota</taxon>
        <taxon>Desulfuromonadia</taxon>
        <taxon>Geobacterales</taxon>
        <taxon>Geobacteraceae</taxon>
        <taxon>Pelotalea</taxon>
    </lineage>
</organism>
<dbReference type="SUPFAM" id="SSF53756">
    <property type="entry name" value="UDP-Glycosyltransferase/glycogen phosphorylase"/>
    <property type="match status" value="1"/>
</dbReference>
<keyword evidence="2" id="KW-1185">Reference proteome</keyword>
<evidence type="ECO:0000313" key="1">
    <source>
        <dbReference type="EMBL" id="MBT1070885.1"/>
    </source>
</evidence>
<proteinExistence type="predicted"/>
<dbReference type="EMBL" id="JAHDYS010000003">
    <property type="protein sequence ID" value="MBT1070885.1"/>
    <property type="molecule type" value="Genomic_DNA"/>
</dbReference>
<sequence length="344" mass="40218">MNCLLVETNSESIKVGFGPITHMNSFHQSGEKVSAVMAQDSRFATGHFKGEPFNLEELQQFDVLIFIKYYPSHEILRELKRQGKKLILDYQDMFLYPSVYELNPFKKVLKRIYYFTHETKIRRQLALFDLCFVASPVLDHIVAEAGIKPFFLQRQLYNDSNEFKFQEHDRPKDAPIIYWTGVTANQTQNAPILPILKRLKEQYGCRIVFSSDSIGTENFIEYRLWDRNTWEDELAEVDIAFRWRDTSNMQRCKDANKVMAYMGAALPVVIYPTESEKLVVKDGDTGFFTYTPEQFEKTMINLVKSLELRKKNGLAAHQDVWSQYSLKHHVEEIKRAILLLTVDE</sequence>
<comment type="caution">
    <text evidence="1">The sequence shown here is derived from an EMBL/GenBank/DDBJ whole genome shotgun (WGS) entry which is preliminary data.</text>
</comment>
<reference evidence="1 2" key="1">
    <citation type="submission" date="2021-05" db="EMBL/GenBank/DDBJ databases">
        <title>The draft genome of Geobacter chapellei DSM 13688.</title>
        <authorList>
            <person name="Xu Z."/>
            <person name="Masuda Y."/>
            <person name="Itoh H."/>
            <person name="Senoo K."/>
        </authorList>
    </citation>
    <scope>NUCLEOTIDE SEQUENCE [LARGE SCALE GENOMIC DNA]</scope>
    <source>
        <strain evidence="1 2">DSM 13688</strain>
    </source>
</reference>
<evidence type="ECO:0008006" key="3">
    <source>
        <dbReference type="Google" id="ProtNLM"/>
    </source>
</evidence>
<dbReference type="RefSeq" id="WP_214296602.1">
    <property type="nucleotide sequence ID" value="NZ_JAHDYS010000003.1"/>
</dbReference>
<evidence type="ECO:0000313" key="2">
    <source>
        <dbReference type="Proteomes" id="UP000784128"/>
    </source>
</evidence>
<name>A0ABS5U5F0_9BACT</name>
<gene>
    <name evidence="1" type="ORF">KJB30_03740</name>
</gene>